<keyword evidence="2" id="KW-1185">Reference proteome</keyword>
<reference evidence="1 2" key="1">
    <citation type="journal article" date="2018" name="Appl. Microbiol. Biotechnol.">
        <title>Co-cultivation of the strictly anaerobic methanogen Methanosarcina barkeri with aerobic methanotrophs in an oxygen-limited membrane bioreactor.</title>
        <authorList>
            <person name="In 't Zandt M.H."/>
            <person name="van den Bosch T.J.M."/>
            <person name="Rijkers R."/>
            <person name="van Kessel M.A.H.J."/>
            <person name="Jetten M.S.M."/>
            <person name="Welte C.U."/>
        </authorList>
    </citation>
    <scope>NUCLEOTIDE SEQUENCE [LARGE SCALE GENOMIC DNA]</scope>
    <source>
        <strain evidence="1 2">DSM 17706</strain>
    </source>
</reference>
<gene>
    <name evidence="1" type="ORF">C5689_12020</name>
</gene>
<evidence type="ECO:0000313" key="1">
    <source>
        <dbReference type="EMBL" id="PWB93594.1"/>
    </source>
</evidence>
<dbReference type="Proteomes" id="UP000245137">
    <property type="component" value="Unassembled WGS sequence"/>
</dbReference>
<evidence type="ECO:0000313" key="2">
    <source>
        <dbReference type="Proteomes" id="UP000245137"/>
    </source>
</evidence>
<name>A0A2U1SPQ0_METSR</name>
<comment type="caution">
    <text evidence="1">The sequence shown here is derived from an EMBL/GenBank/DDBJ whole genome shotgun (WGS) entry which is preliminary data.</text>
</comment>
<proteinExistence type="predicted"/>
<sequence length="334" mass="38761">MTPSIHRSDPNRRPDHDFVDGELKFLVVGNFCRLLDKRRTPGRIEAVMPSSASFRWRILDFEDAGAHWDVPFEKVVELQFEIGSDEEPPSIVDEFRKEIEKFRHSLVVRASLVEREATLRRIREEASAIEERLRADLPALRDLSVLEWQAATAIPIALQNYMEESGCAEQERMTAQIYVSNPSSGEWIKAMEIVLAEMGLKDFVGRAIRSEGLFEGVGSKELRRRYLLARMAFLRALFRLLGHDEVRLFRGMSSEGRWRSGAEKLFSSWTFSPDVARSFATFDGDGRMRQSYLVMRTFPVEKLFMTCIETQQMRERFQEAEAVVMHDEEDRLLW</sequence>
<dbReference type="AlphaFoldDB" id="A0A2U1SPQ0"/>
<dbReference type="EMBL" id="PUIV01000018">
    <property type="protein sequence ID" value="PWB93594.1"/>
    <property type="molecule type" value="Genomic_DNA"/>
</dbReference>
<organism evidence="1 2">
    <name type="scientific">Methylosinus sporium</name>
    <dbReference type="NCBI Taxonomy" id="428"/>
    <lineage>
        <taxon>Bacteria</taxon>
        <taxon>Pseudomonadati</taxon>
        <taxon>Pseudomonadota</taxon>
        <taxon>Alphaproteobacteria</taxon>
        <taxon>Hyphomicrobiales</taxon>
        <taxon>Methylocystaceae</taxon>
        <taxon>Methylosinus</taxon>
    </lineage>
</organism>
<dbReference type="RefSeq" id="WP_108917518.1">
    <property type="nucleotide sequence ID" value="NZ_BGJY01000011.1"/>
</dbReference>
<accession>A0A2U1SPQ0</accession>
<protein>
    <submittedName>
        <fullName evidence="1">Uncharacterized protein</fullName>
    </submittedName>
</protein>